<dbReference type="AlphaFoldDB" id="T1GBU8"/>
<feature type="compositionally biased region" description="Basic and acidic residues" evidence="1">
    <location>
        <begin position="144"/>
        <end position="159"/>
    </location>
</feature>
<name>T1GBU8_MEGSC</name>
<dbReference type="Proteomes" id="UP000015102">
    <property type="component" value="Unassembled WGS sequence"/>
</dbReference>
<reference evidence="3" key="1">
    <citation type="submission" date="2013-02" db="EMBL/GenBank/DDBJ databases">
        <authorList>
            <person name="Hughes D."/>
        </authorList>
    </citation>
    <scope>NUCLEOTIDE SEQUENCE</scope>
    <source>
        <strain>Durham</strain>
        <strain evidence="3">NC isolate 2 -- Noor lab</strain>
    </source>
</reference>
<feature type="compositionally biased region" description="Low complexity" evidence="1">
    <location>
        <begin position="130"/>
        <end position="143"/>
    </location>
</feature>
<sequence length="347" mass="38660">AAAASASASSNDVEQKSNEEEEQPQADSPEPQTVVENTPPPPAPTQNSEPENQTEQNSKPTKSEDESEGSQKMSSSYSPPTPIKIDKKVDKVFRSKSLDKIKRSSLKSTGTKLPRHNIYIATDRSKSQGSSPVRIVKVKSSSKSSRESSVDRLEPRRCSEGGILKRPTSPSNCIHSILKSKSPDRSCLKKISHDCSLESNSPRVSPRSSFRQGHSVCLHSIMKAPRQSSFENRSPERNGPTNPKNLSICHFPRRQSKSLERSTSRDSSPYYYSVSPERIYRINTDMSSPGPIRSVSAENALIHHSSHQTMNNRSYDCELNYRYNSEAVNRALENMTCVECLYSRKPS</sequence>
<accession>T1GBU8</accession>
<keyword evidence="3" id="KW-1185">Reference proteome</keyword>
<feature type="compositionally biased region" description="Low complexity" evidence="1">
    <location>
        <begin position="1"/>
        <end position="10"/>
    </location>
</feature>
<feature type="region of interest" description="Disordered" evidence="1">
    <location>
        <begin position="222"/>
        <end position="270"/>
    </location>
</feature>
<dbReference type="EMBL" id="CAQQ02198103">
    <property type="status" value="NOT_ANNOTATED_CDS"/>
    <property type="molecule type" value="Genomic_DNA"/>
</dbReference>
<evidence type="ECO:0000313" key="2">
    <source>
        <dbReference type="EnsemblMetazoa" id="MESCA000737-PA"/>
    </source>
</evidence>
<dbReference type="STRING" id="36166.T1GBU8"/>
<reference evidence="2" key="2">
    <citation type="submission" date="2015-06" db="UniProtKB">
        <authorList>
            <consortium name="EnsemblMetazoa"/>
        </authorList>
    </citation>
    <scope>IDENTIFICATION</scope>
</reference>
<evidence type="ECO:0000313" key="3">
    <source>
        <dbReference type="Proteomes" id="UP000015102"/>
    </source>
</evidence>
<dbReference type="HOGENOM" id="CLU_800711_0_0_1"/>
<feature type="compositionally biased region" description="Polar residues" evidence="1">
    <location>
        <begin position="45"/>
        <end position="60"/>
    </location>
</feature>
<organism evidence="2 3">
    <name type="scientific">Megaselia scalaris</name>
    <name type="common">Humpbacked fly</name>
    <name type="synonym">Phora scalaris</name>
    <dbReference type="NCBI Taxonomy" id="36166"/>
    <lineage>
        <taxon>Eukaryota</taxon>
        <taxon>Metazoa</taxon>
        <taxon>Ecdysozoa</taxon>
        <taxon>Arthropoda</taxon>
        <taxon>Hexapoda</taxon>
        <taxon>Insecta</taxon>
        <taxon>Pterygota</taxon>
        <taxon>Neoptera</taxon>
        <taxon>Endopterygota</taxon>
        <taxon>Diptera</taxon>
        <taxon>Brachycera</taxon>
        <taxon>Muscomorpha</taxon>
        <taxon>Platypezoidea</taxon>
        <taxon>Phoridae</taxon>
        <taxon>Megaseliini</taxon>
        <taxon>Megaselia</taxon>
    </lineage>
</organism>
<dbReference type="EnsemblMetazoa" id="MESCA000737-RA">
    <property type="protein sequence ID" value="MESCA000737-PA"/>
    <property type="gene ID" value="MESCA000737"/>
</dbReference>
<proteinExistence type="predicted"/>
<evidence type="ECO:0000256" key="1">
    <source>
        <dbReference type="SAM" id="MobiDB-lite"/>
    </source>
</evidence>
<feature type="region of interest" description="Disordered" evidence="1">
    <location>
        <begin position="1"/>
        <end position="177"/>
    </location>
</feature>
<feature type="compositionally biased region" description="Basic and acidic residues" evidence="1">
    <location>
        <begin position="84"/>
        <end position="102"/>
    </location>
</feature>
<protein>
    <submittedName>
        <fullName evidence="2">Uncharacterized protein</fullName>
    </submittedName>
</protein>